<reference evidence="6 7" key="1">
    <citation type="submission" date="2017-06" db="EMBL/GenBank/DDBJ databases">
        <title>Ant-infecting Ophiocordyceps genomes reveal a high diversity of potential behavioral manipulation genes and a possible major role for enterotoxins.</title>
        <authorList>
            <person name="De Bekker C."/>
            <person name="Evans H.C."/>
            <person name="Brachmann A."/>
            <person name="Hughes D.P."/>
        </authorList>
    </citation>
    <scope>NUCLEOTIDE SEQUENCE [LARGE SCALE GENOMIC DNA]</scope>
    <source>
        <strain evidence="6 7">Map64</strain>
    </source>
</reference>
<sequence>MANDTQTKKPDVIIVGGGLAGMCAAVAAAEEGASVTVLDCAFGGGASSISGGVVYAGGGTRYQAEAGYHDTPENMFCYLRHEAQDVVGEAVLRKFCNESVSNLEWLERHGARFSATMPPFRTGYPAGGYHLYYSGDEKAYPAAFLAKPAPRGHRTVGRGLGGMEMTGAALWGAIFDSALALGVRLEPASRVHRLLLDGQGRVKGVGYGCLEDSAAWLVASYKWLTQSANYYRTMFPSLSKVLSHVANVIWEHGAVQRSLEAPAVILAAGGFIMNREMTRTFIPWACETAPLGTAGDDGQGIRLGQSVGGRVSHMDRMSAWRFIYPPEALSEGIVVSRQGERIMAEDSYGAFLTEAMMTRAEGHGFLILDSLQWDKFKRQIKVQTRGLWRVFMNYIRLWHHQSAPTIEGLASKFSIQPSKLRESIEAHNTAIIKGEADVMQKLNYRCVIASPPFYGIDISVRPSGFMMVVALTLGGLDVDGETGLVLDEAGKTISGLYAAGRNAVGICSNRYVSGLSLADCVFSGRRAGHHAVQTLAM</sequence>
<keyword evidence="2" id="KW-0285">Flavoprotein</keyword>
<dbReference type="Pfam" id="PF00890">
    <property type="entry name" value="FAD_binding_2"/>
    <property type="match status" value="1"/>
</dbReference>
<dbReference type="Gene3D" id="3.90.700.10">
    <property type="entry name" value="Succinate dehydrogenase/fumarate reductase flavoprotein, catalytic domain"/>
    <property type="match status" value="1"/>
</dbReference>
<evidence type="ECO:0000313" key="7">
    <source>
        <dbReference type="Proteomes" id="UP000226192"/>
    </source>
</evidence>
<dbReference type="Gene3D" id="3.50.50.60">
    <property type="entry name" value="FAD/NAD(P)-binding domain"/>
    <property type="match status" value="2"/>
</dbReference>
<keyword evidence="4" id="KW-0560">Oxidoreductase</keyword>
<dbReference type="SUPFAM" id="SSF56425">
    <property type="entry name" value="Succinate dehydrogenase/fumarate reductase flavoprotein, catalytic domain"/>
    <property type="match status" value="1"/>
</dbReference>
<dbReference type="STRING" id="1399860.A0A2C5XUV6"/>
<dbReference type="InterPro" id="IPR003953">
    <property type="entry name" value="FAD-dep_OxRdtase_2_FAD-bd"/>
</dbReference>
<dbReference type="InterPro" id="IPR050315">
    <property type="entry name" value="FAD-oxidoreductase_2"/>
</dbReference>
<evidence type="ECO:0000256" key="2">
    <source>
        <dbReference type="ARBA" id="ARBA00022630"/>
    </source>
</evidence>
<dbReference type="AlphaFoldDB" id="A0A2C5XUV6"/>
<keyword evidence="7" id="KW-1185">Reference proteome</keyword>
<gene>
    <name evidence="6" type="ORF">CDD81_1937</name>
</gene>
<protein>
    <recommendedName>
        <fullName evidence="5">FAD-dependent oxidoreductase 2 FAD-binding domain-containing protein</fullName>
    </recommendedName>
</protein>
<name>A0A2C5XUV6_9HYPO</name>
<keyword evidence="3" id="KW-0274">FAD</keyword>
<dbReference type="InterPro" id="IPR036188">
    <property type="entry name" value="FAD/NAD-bd_sf"/>
</dbReference>
<comment type="caution">
    <text evidence="6">The sequence shown here is derived from an EMBL/GenBank/DDBJ whole genome shotgun (WGS) entry which is preliminary data.</text>
</comment>
<dbReference type="EMBL" id="NJET01000157">
    <property type="protein sequence ID" value="PHH60237.1"/>
    <property type="molecule type" value="Genomic_DNA"/>
</dbReference>
<dbReference type="Proteomes" id="UP000226192">
    <property type="component" value="Unassembled WGS sequence"/>
</dbReference>
<evidence type="ECO:0000256" key="4">
    <source>
        <dbReference type="ARBA" id="ARBA00023002"/>
    </source>
</evidence>
<accession>A0A2C5XUV6</accession>
<evidence type="ECO:0000256" key="3">
    <source>
        <dbReference type="ARBA" id="ARBA00022827"/>
    </source>
</evidence>
<dbReference type="OrthoDB" id="5134197at2759"/>
<proteinExistence type="predicted"/>
<dbReference type="NCBIfam" id="NF005511">
    <property type="entry name" value="PRK07121.1-4"/>
    <property type="match status" value="1"/>
</dbReference>
<dbReference type="PANTHER" id="PTHR43400">
    <property type="entry name" value="FUMARATE REDUCTASE"/>
    <property type="match status" value="1"/>
</dbReference>
<dbReference type="GO" id="GO:0008202">
    <property type="term" value="P:steroid metabolic process"/>
    <property type="evidence" value="ECO:0007669"/>
    <property type="project" value="UniProtKB-ARBA"/>
</dbReference>
<evidence type="ECO:0000313" key="6">
    <source>
        <dbReference type="EMBL" id="PHH60237.1"/>
    </source>
</evidence>
<dbReference type="InterPro" id="IPR027477">
    <property type="entry name" value="Succ_DH/fumarate_Rdtase_cat_sf"/>
</dbReference>
<evidence type="ECO:0000256" key="1">
    <source>
        <dbReference type="ARBA" id="ARBA00001974"/>
    </source>
</evidence>
<evidence type="ECO:0000259" key="5">
    <source>
        <dbReference type="Pfam" id="PF00890"/>
    </source>
</evidence>
<comment type="cofactor">
    <cofactor evidence="1">
        <name>FAD</name>
        <dbReference type="ChEBI" id="CHEBI:57692"/>
    </cofactor>
</comment>
<dbReference type="PANTHER" id="PTHR43400:SF10">
    <property type="entry name" value="3-OXOSTEROID 1-DEHYDROGENASE"/>
    <property type="match status" value="1"/>
</dbReference>
<dbReference type="GO" id="GO:0016491">
    <property type="term" value="F:oxidoreductase activity"/>
    <property type="evidence" value="ECO:0007669"/>
    <property type="project" value="UniProtKB-KW"/>
</dbReference>
<dbReference type="SUPFAM" id="SSF51905">
    <property type="entry name" value="FAD/NAD(P)-binding domain"/>
    <property type="match status" value="1"/>
</dbReference>
<organism evidence="6 7">
    <name type="scientific">Ophiocordyceps australis</name>
    <dbReference type="NCBI Taxonomy" id="1399860"/>
    <lineage>
        <taxon>Eukaryota</taxon>
        <taxon>Fungi</taxon>
        <taxon>Dikarya</taxon>
        <taxon>Ascomycota</taxon>
        <taxon>Pezizomycotina</taxon>
        <taxon>Sordariomycetes</taxon>
        <taxon>Hypocreomycetidae</taxon>
        <taxon>Hypocreales</taxon>
        <taxon>Ophiocordycipitaceae</taxon>
        <taxon>Ophiocordyceps</taxon>
    </lineage>
</organism>
<feature type="domain" description="FAD-dependent oxidoreductase 2 FAD-binding" evidence="5">
    <location>
        <begin position="11"/>
        <end position="505"/>
    </location>
</feature>